<dbReference type="Pfam" id="PF00067">
    <property type="entry name" value="p450"/>
    <property type="match status" value="1"/>
</dbReference>
<dbReference type="PANTHER" id="PTHR46206:SF5">
    <property type="entry name" value="P450, PUTATIVE (EUROFUNG)-RELATED"/>
    <property type="match status" value="1"/>
</dbReference>
<protein>
    <submittedName>
        <fullName evidence="13">1126_t:CDS:1</fullName>
    </submittedName>
</protein>
<evidence type="ECO:0000256" key="2">
    <source>
        <dbReference type="ARBA" id="ARBA00004370"/>
    </source>
</evidence>
<evidence type="ECO:0000256" key="11">
    <source>
        <dbReference type="PIRSR" id="PIRSR602403-1"/>
    </source>
</evidence>
<accession>A0A9N9CYE8</accession>
<comment type="subcellular location">
    <subcellularLocation>
        <location evidence="2">Membrane</location>
    </subcellularLocation>
</comment>
<dbReference type="AlphaFoldDB" id="A0A9N9CYE8"/>
<evidence type="ECO:0000256" key="3">
    <source>
        <dbReference type="ARBA" id="ARBA00010617"/>
    </source>
</evidence>
<sequence length="461" mass="53255">MSLALLPVQTRVIPNEPPLVPYRIPIIGHAFSLQKDPKNFLKKLRKQYGHIFSIYLFGRIVTIVDSEFMHEVYDSDDLSLTANIEDWIPFKLHFGIDTFTCGEVVTKIIRKYLHSSKDIKIFSERLEQTFTTIIEHRIGNCKNPRTIDSSLNLITEGFARSLTCILFNEEKLCNDRDILDAFVSYGSPNGDNYSTIMLLNFIHPWFYHFIVKYINNPAKKNLDILMRKIKPYIAKRFENRINNDKKDQKSIDFLQMILSVSNFDKNSFDELLLGSVLMHITFAILYPTSTFCNAVILEYATRLEYWQELQDEQSNIVQEYGNSLSYESVLKMEKLDSFIKESARTYGTTHILIGKKFTFSNGIEVPYGRRIALDFSMIHGEESGIRNADMFDGFRYVGMNSSFTYINREVLTFGLGRRACPGRNFATYVIKITTKSGQKSPYKVIMGSALPLEETLIFQNL</sequence>
<dbReference type="InterPro" id="IPR001128">
    <property type="entry name" value="Cyt_P450"/>
</dbReference>
<evidence type="ECO:0000313" key="14">
    <source>
        <dbReference type="Proteomes" id="UP000789508"/>
    </source>
</evidence>
<keyword evidence="9 12" id="KW-0503">Monooxygenase</keyword>
<comment type="caution">
    <text evidence="13">The sequence shown here is derived from an EMBL/GenBank/DDBJ whole genome shotgun (WGS) entry which is preliminary data.</text>
</comment>
<organism evidence="13 14">
    <name type="scientific">Ambispora leptoticha</name>
    <dbReference type="NCBI Taxonomy" id="144679"/>
    <lineage>
        <taxon>Eukaryota</taxon>
        <taxon>Fungi</taxon>
        <taxon>Fungi incertae sedis</taxon>
        <taxon>Mucoromycota</taxon>
        <taxon>Glomeromycotina</taxon>
        <taxon>Glomeromycetes</taxon>
        <taxon>Archaeosporales</taxon>
        <taxon>Ambisporaceae</taxon>
        <taxon>Ambispora</taxon>
    </lineage>
</organism>
<dbReference type="GO" id="GO:0005506">
    <property type="term" value="F:iron ion binding"/>
    <property type="evidence" value="ECO:0007669"/>
    <property type="project" value="InterPro"/>
</dbReference>
<dbReference type="PRINTS" id="PR00465">
    <property type="entry name" value="EP450IV"/>
</dbReference>
<reference evidence="13" key="1">
    <citation type="submission" date="2021-06" db="EMBL/GenBank/DDBJ databases">
        <authorList>
            <person name="Kallberg Y."/>
            <person name="Tangrot J."/>
            <person name="Rosling A."/>
        </authorList>
    </citation>
    <scope>NUCLEOTIDE SEQUENCE</scope>
    <source>
        <strain evidence="13">FL130A</strain>
    </source>
</reference>
<dbReference type="PANTHER" id="PTHR46206">
    <property type="entry name" value="CYTOCHROME P450"/>
    <property type="match status" value="1"/>
</dbReference>
<keyword evidence="10" id="KW-0472">Membrane</keyword>
<gene>
    <name evidence="13" type="ORF">ALEPTO_LOCUS8779</name>
</gene>
<evidence type="ECO:0000256" key="12">
    <source>
        <dbReference type="RuleBase" id="RU000461"/>
    </source>
</evidence>
<evidence type="ECO:0000256" key="8">
    <source>
        <dbReference type="ARBA" id="ARBA00023004"/>
    </source>
</evidence>
<dbReference type="GO" id="GO:0016705">
    <property type="term" value="F:oxidoreductase activity, acting on paired donors, with incorporation or reduction of molecular oxygen"/>
    <property type="evidence" value="ECO:0007669"/>
    <property type="project" value="InterPro"/>
</dbReference>
<evidence type="ECO:0000256" key="6">
    <source>
        <dbReference type="ARBA" id="ARBA00022723"/>
    </source>
</evidence>
<dbReference type="EMBL" id="CAJVPS010005589">
    <property type="protein sequence ID" value="CAG8616505.1"/>
    <property type="molecule type" value="Genomic_DNA"/>
</dbReference>
<evidence type="ECO:0000313" key="13">
    <source>
        <dbReference type="EMBL" id="CAG8616505.1"/>
    </source>
</evidence>
<dbReference type="OrthoDB" id="1844152at2759"/>
<comment type="similarity">
    <text evidence="3 12">Belongs to the cytochrome P450 family.</text>
</comment>
<comment type="cofactor">
    <cofactor evidence="1 11">
        <name>heme</name>
        <dbReference type="ChEBI" id="CHEBI:30413"/>
    </cofactor>
</comment>
<dbReference type="InterPro" id="IPR017972">
    <property type="entry name" value="Cyt_P450_CS"/>
</dbReference>
<dbReference type="Gene3D" id="1.10.630.10">
    <property type="entry name" value="Cytochrome P450"/>
    <property type="match status" value="1"/>
</dbReference>
<name>A0A9N9CYE8_9GLOM</name>
<proteinExistence type="inferred from homology"/>
<keyword evidence="4 11" id="KW-0349">Heme</keyword>
<keyword evidence="7" id="KW-1133">Transmembrane helix</keyword>
<dbReference type="Proteomes" id="UP000789508">
    <property type="component" value="Unassembled WGS sequence"/>
</dbReference>
<dbReference type="InterPro" id="IPR002403">
    <property type="entry name" value="Cyt_P450_E_grp-IV"/>
</dbReference>
<keyword evidence="6 11" id="KW-0479">Metal-binding</keyword>
<dbReference type="SUPFAM" id="SSF48264">
    <property type="entry name" value="Cytochrome P450"/>
    <property type="match status" value="1"/>
</dbReference>
<dbReference type="PROSITE" id="PS00086">
    <property type="entry name" value="CYTOCHROME_P450"/>
    <property type="match status" value="1"/>
</dbReference>
<dbReference type="GO" id="GO:0020037">
    <property type="term" value="F:heme binding"/>
    <property type="evidence" value="ECO:0007669"/>
    <property type="project" value="InterPro"/>
</dbReference>
<feature type="binding site" description="axial binding residue" evidence="11">
    <location>
        <position position="420"/>
    </location>
    <ligand>
        <name>heme</name>
        <dbReference type="ChEBI" id="CHEBI:30413"/>
    </ligand>
    <ligandPart>
        <name>Fe</name>
        <dbReference type="ChEBI" id="CHEBI:18248"/>
    </ligandPart>
</feature>
<dbReference type="GO" id="GO:0016020">
    <property type="term" value="C:membrane"/>
    <property type="evidence" value="ECO:0007669"/>
    <property type="project" value="UniProtKB-SubCell"/>
</dbReference>
<keyword evidence="5" id="KW-0812">Transmembrane</keyword>
<evidence type="ECO:0000256" key="4">
    <source>
        <dbReference type="ARBA" id="ARBA00022617"/>
    </source>
</evidence>
<dbReference type="InterPro" id="IPR036396">
    <property type="entry name" value="Cyt_P450_sf"/>
</dbReference>
<keyword evidence="8 11" id="KW-0408">Iron</keyword>
<keyword evidence="14" id="KW-1185">Reference proteome</keyword>
<keyword evidence="12" id="KW-0560">Oxidoreductase</keyword>
<evidence type="ECO:0000256" key="10">
    <source>
        <dbReference type="ARBA" id="ARBA00023136"/>
    </source>
</evidence>
<dbReference type="GO" id="GO:0004497">
    <property type="term" value="F:monooxygenase activity"/>
    <property type="evidence" value="ECO:0007669"/>
    <property type="project" value="UniProtKB-KW"/>
</dbReference>
<evidence type="ECO:0000256" key="9">
    <source>
        <dbReference type="ARBA" id="ARBA00023033"/>
    </source>
</evidence>
<evidence type="ECO:0000256" key="5">
    <source>
        <dbReference type="ARBA" id="ARBA00022692"/>
    </source>
</evidence>
<evidence type="ECO:0000256" key="1">
    <source>
        <dbReference type="ARBA" id="ARBA00001971"/>
    </source>
</evidence>
<evidence type="ECO:0000256" key="7">
    <source>
        <dbReference type="ARBA" id="ARBA00022989"/>
    </source>
</evidence>